<name>A0A6J4ZJ95_9BURK</name>
<keyword evidence="4" id="KW-1185">Reference proteome</keyword>
<gene>
    <name evidence="3" type="ORF">LMG26845_00695</name>
</gene>
<dbReference type="Proteomes" id="UP000507979">
    <property type="component" value="Unassembled WGS sequence"/>
</dbReference>
<dbReference type="AlphaFoldDB" id="A0A6J4ZJ95"/>
<feature type="chain" id="PRO_5026944736" description="DUF3828 domain-containing protein" evidence="2">
    <location>
        <begin position="19"/>
        <end position="173"/>
    </location>
</feature>
<evidence type="ECO:0008006" key="5">
    <source>
        <dbReference type="Google" id="ProtNLM"/>
    </source>
</evidence>
<evidence type="ECO:0000313" key="3">
    <source>
        <dbReference type="EMBL" id="CAB3630305.1"/>
    </source>
</evidence>
<protein>
    <recommendedName>
        <fullName evidence="5">DUF3828 domain-containing protein</fullName>
    </recommendedName>
</protein>
<proteinExistence type="predicted"/>
<dbReference type="EMBL" id="CADIJR010000003">
    <property type="protein sequence ID" value="CAB3630305.1"/>
    <property type="molecule type" value="Genomic_DNA"/>
</dbReference>
<evidence type="ECO:0000256" key="1">
    <source>
        <dbReference type="SAM" id="MobiDB-lite"/>
    </source>
</evidence>
<evidence type="ECO:0000256" key="2">
    <source>
        <dbReference type="SAM" id="SignalP"/>
    </source>
</evidence>
<keyword evidence="2" id="KW-0732">Signal</keyword>
<accession>A0A6J4ZJ95</accession>
<organism evidence="3 4">
    <name type="scientific">Achromobacter insuavis</name>
    <dbReference type="NCBI Taxonomy" id="1287735"/>
    <lineage>
        <taxon>Bacteria</taxon>
        <taxon>Pseudomonadati</taxon>
        <taxon>Pseudomonadota</taxon>
        <taxon>Betaproteobacteria</taxon>
        <taxon>Burkholderiales</taxon>
        <taxon>Alcaligenaceae</taxon>
        <taxon>Achromobacter</taxon>
    </lineage>
</organism>
<feature type="signal peptide" evidence="2">
    <location>
        <begin position="1"/>
        <end position="18"/>
    </location>
</feature>
<sequence length="173" mass="19398">MKRLLPLVFSLLAWPAHAACPAPAEWARTFQQAHADFHVAPDRYEPSLFTPAFDAALRREWNYAQGEVGHLDYDPWLGAQDGEIGGKPVFETESETRGTAIVAMRYPFVLEPGGPRTPQVVHLVLKREASQCWRLDDFITPLGDSLQRLYAAREDTPQEHKPTSPPAADTHAR</sequence>
<dbReference type="RefSeq" id="WP_054428360.1">
    <property type="nucleotide sequence ID" value="NZ_CADIJR010000003.1"/>
</dbReference>
<evidence type="ECO:0000313" key="4">
    <source>
        <dbReference type="Proteomes" id="UP000507979"/>
    </source>
</evidence>
<feature type="compositionally biased region" description="Basic and acidic residues" evidence="1">
    <location>
        <begin position="152"/>
        <end position="162"/>
    </location>
</feature>
<reference evidence="3 4" key="1">
    <citation type="submission" date="2020-04" db="EMBL/GenBank/DDBJ databases">
        <authorList>
            <person name="De Canck E."/>
        </authorList>
    </citation>
    <scope>NUCLEOTIDE SEQUENCE [LARGE SCALE GENOMIC DNA]</scope>
    <source>
        <strain evidence="3 4">LMG 26845</strain>
    </source>
</reference>
<feature type="region of interest" description="Disordered" evidence="1">
    <location>
        <begin position="152"/>
        <end position="173"/>
    </location>
</feature>
<dbReference type="GeneID" id="92896541"/>